<comment type="caution">
    <text evidence="1">The sequence shown here is derived from an EMBL/GenBank/DDBJ whole genome shotgun (WGS) entry which is preliminary data.</text>
</comment>
<dbReference type="EMBL" id="BIFT01000001">
    <property type="protein sequence ID" value="GCE28135.1"/>
    <property type="molecule type" value="Genomic_DNA"/>
</dbReference>
<evidence type="ECO:0000313" key="1">
    <source>
        <dbReference type="EMBL" id="GCE28135.1"/>
    </source>
</evidence>
<organism evidence="1 2">
    <name type="scientific">Dictyobacter alpinus</name>
    <dbReference type="NCBI Taxonomy" id="2014873"/>
    <lineage>
        <taxon>Bacteria</taxon>
        <taxon>Bacillati</taxon>
        <taxon>Chloroflexota</taxon>
        <taxon>Ktedonobacteria</taxon>
        <taxon>Ktedonobacterales</taxon>
        <taxon>Dictyobacteraceae</taxon>
        <taxon>Dictyobacter</taxon>
    </lineage>
</organism>
<dbReference type="Proteomes" id="UP000287171">
    <property type="component" value="Unassembled WGS sequence"/>
</dbReference>
<dbReference type="AlphaFoldDB" id="A0A402B9V5"/>
<accession>A0A402B9V5</accession>
<dbReference type="RefSeq" id="WP_126628389.1">
    <property type="nucleotide sequence ID" value="NZ_BIFT01000001.1"/>
</dbReference>
<protein>
    <submittedName>
        <fullName evidence="1">Uncharacterized protein</fullName>
    </submittedName>
</protein>
<reference evidence="2" key="1">
    <citation type="submission" date="2018-12" db="EMBL/GenBank/DDBJ databases">
        <title>Tengunoibacter tsumagoiensis gen. nov., sp. nov., Dictyobacter kobayashii sp. nov., D. alpinus sp. nov., and D. joshuensis sp. nov. and description of Dictyobacteraceae fam. nov. within the order Ktedonobacterales isolated from Tengu-no-mugimeshi.</title>
        <authorList>
            <person name="Wang C.M."/>
            <person name="Zheng Y."/>
            <person name="Sakai Y."/>
            <person name="Toyoda A."/>
            <person name="Minakuchi Y."/>
            <person name="Abe K."/>
            <person name="Yokota A."/>
            <person name="Yabe S."/>
        </authorList>
    </citation>
    <scope>NUCLEOTIDE SEQUENCE [LARGE SCALE GENOMIC DNA]</scope>
    <source>
        <strain evidence="2">Uno16</strain>
    </source>
</reference>
<sequence length="66" mass="7671">MSRDIRRTELEYVKQPKHARVSFHAAQCQDCGRELRITHVIRRFGGRCRACWSTLHFGVADVEVVS</sequence>
<keyword evidence="2" id="KW-1185">Reference proteome</keyword>
<gene>
    <name evidence="1" type="ORF">KDA_36190</name>
</gene>
<proteinExistence type="predicted"/>
<evidence type="ECO:0000313" key="2">
    <source>
        <dbReference type="Proteomes" id="UP000287171"/>
    </source>
</evidence>
<name>A0A402B9V5_9CHLR</name>